<dbReference type="NCBIfam" id="TIGR03690">
    <property type="entry name" value="20S_bact_beta"/>
    <property type="match status" value="1"/>
</dbReference>
<evidence type="ECO:0000256" key="7">
    <source>
        <dbReference type="ARBA" id="ARBA00022942"/>
    </source>
</evidence>
<dbReference type="InterPro" id="IPR022483">
    <property type="entry name" value="PSB_actinobac"/>
</dbReference>
<comment type="similarity">
    <text evidence="9">Belongs to the peptidase T1B family.</text>
</comment>
<evidence type="ECO:0000313" key="11">
    <source>
        <dbReference type="EMBL" id="MFC3962682.1"/>
    </source>
</evidence>
<evidence type="ECO:0000256" key="2">
    <source>
        <dbReference type="ARBA" id="ARBA00022490"/>
    </source>
</evidence>
<dbReference type="Proteomes" id="UP001595696">
    <property type="component" value="Unassembled WGS sequence"/>
</dbReference>
<dbReference type="CDD" id="cd01906">
    <property type="entry name" value="proteasome_protease_HslV"/>
    <property type="match status" value="1"/>
</dbReference>
<feature type="chain" id="PRO_5044906299" description="Proteasome subunit beta" evidence="9">
    <location>
        <begin position="58"/>
        <end position="305"/>
    </location>
</feature>
<comment type="catalytic activity">
    <reaction evidence="1 9">
        <text>Cleavage of peptide bonds with very broad specificity.</text>
        <dbReference type="EC" id="3.4.25.1"/>
    </reaction>
</comment>
<dbReference type="InterPro" id="IPR001353">
    <property type="entry name" value="Proteasome_sua/b"/>
</dbReference>
<dbReference type="HAMAP" id="MF_02113_B">
    <property type="entry name" value="Proteasome_B_B"/>
    <property type="match status" value="1"/>
</dbReference>
<dbReference type="InterPro" id="IPR023333">
    <property type="entry name" value="Proteasome_suB-type"/>
</dbReference>
<dbReference type="PROSITE" id="PS51476">
    <property type="entry name" value="PROTEASOME_BETA_2"/>
    <property type="match status" value="1"/>
</dbReference>
<comment type="subcellular location">
    <subcellularLocation>
        <location evidence="9">Cytoplasm</location>
    </subcellularLocation>
</comment>
<dbReference type="PANTHER" id="PTHR32194">
    <property type="entry name" value="METALLOPROTEASE TLDD"/>
    <property type="match status" value="1"/>
</dbReference>
<comment type="pathway">
    <text evidence="9">Protein degradation; proteasomal Pup-dependent pathway.</text>
</comment>
<feature type="propeptide" id="PRO_5044906298" description="Removed in mature form; by autocatalysis" evidence="9">
    <location>
        <begin position="1"/>
        <end position="57"/>
    </location>
</feature>
<dbReference type="SUPFAM" id="SSF56235">
    <property type="entry name" value="N-terminal nucleophile aminohydrolases (Ntn hydrolases)"/>
    <property type="match status" value="1"/>
</dbReference>
<dbReference type="InterPro" id="IPR029055">
    <property type="entry name" value="Ntn_hydrolases_N"/>
</dbReference>
<dbReference type="Gene3D" id="3.60.20.10">
    <property type="entry name" value="Glutamine Phosphoribosylpyrophosphate, subunit 1, domain 1"/>
    <property type="match status" value="1"/>
</dbReference>
<dbReference type="RefSeq" id="WP_378612450.1">
    <property type="nucleotide sequence ID" value="NZ_JBHSAX010000013.1"/>
</dbReference>
<evidence type="ECO:0000256" key="1">
    <source>
        <dbReference type="ARBA" id="ARBA00001198"/>
    </source>
</evidence>
<accession>A0ABV8DRH7</accession>
<dbReference type="EMBL" id="JBHSAX010000013">
    <property type="protein sequence ID" value="MFC3962682.1"/>
    <property type="molecule type" value="Genomic_DNA"/>
</dbReference>
<dbReference type="PANTHER" id="PTHR32194:SF0">
    <property type="entry name" value="ATP-DEPENDENT PROTEASE SUBUNIT HSLV"/>
    <property type="match status" value="1"/>
</dbReference>
<proteinExistence type="inferred from homology"/>
<dbReference type="GO" id="GO:0000502">
    <property type="term" value="C:proteasome complex"/>
    <property type="evidence" value="ECO:0007669"/>
    <property type="project" value="UniProtKB-KW"/>
</dbReference>
<keyword evidence="4 9" id="KW-0888">Threonine protease</keyword>
<evidence type="ECO:0000256" key="5">
    <source>
        <dbReference type="ARBA" id="ARBA00022801"/>
    </source>
</evidence>
<keyword evidence="3 9" id="KW-0645">Protease</keyword>
<dbReference type="EC" id="3.4.25.1" evidence="9 10"/>
<keyword evidence="12" id="KW-1185">Reference proteome</keyword>
<keyword evidence="7 9" id="KW-0647">Proteasome</keyword>
<reference evidence="12" key="1">
    <citation type="journal article" date="2019" name="Int. J. Syst. Evol. Microbiol.">
        <title>The Global Catalogue of Microorganisms (GCM) 10K type strain sequencing project: providing services to taxonomists for standard genome sequencing and annotation.</title>
        <authorList>
            <consortium name="The Broad Institute Genomics Platform"/>
            <consortium name="The Broad Institute Genome Sequencing Center for Infectious Disease"/>
            <person name="Wu L."/>
            <person name="Ma J."/>
        </authorList>
    </citation>
    <scope>NUCLEOTIDE SEQUENCE [LARGE SCALE GENOMIC DNA]</scope>
    <source>
        <strain evidence="12">CGMCC 4.7330</strain>
    </source>
</reference>
<evidence type="ECO:0000256" key="3">
    <source>
        <dbReference type="ARBA" id="ARBA00022670"/>
    </source>
</evidence>
<evidence type="ECO:0000256" key="10">
    <source>
        <dbReference type="NCBIfam" id="TIGR03690"/>
    </source>
</evidence>
<evidence type="ECO:0000256" key="9">
    <source>
        <dbReference type="HAMAP-Rule" id="MF_02113"/>
    </source>
</evidence>
<protein>
    <recommendedName>
        <fullName evidence="9 10">Proteasome subunit beta</fullName>
        <ecNumber evidence="9 10">3.4.25.1</ecNumber>
    </recommendedName>
    <alternativeName>
        <fullName evidence="9">20S proteasome beta subunit</fullName>
    </alternativeName>
    <alternativeName>
        <fullName evidence="9">Proteasome core protein PrcB</fullName>
    </alternativeName>
</protein>
<evidence type="ECO:0000256" key="4">
    <source>
        <dbReference type="ARBA" id="ARBA00022698"/>
    </source>
</evidence>
<name>A0ABV8DRH7_9NOCA</name>
<comment type="function">
    <text evidence="9">Component of the proteasome core, a large protease complex with broad specificity involved in protein degradation.</text>
</comment>
<evidence type="ECO:0000256" key="8">
    <source>
        <dbReference type="ARBA" id="ARBA00023145"/>
    </source>
</evidence>
<evidence type="ECO:0000256" key="6">
    <source>
        <dbReference type="ARBA" id="ARBA00022813"/>
    </source>
</evidence>
<keyword evidence="6 9" id="KW-0068">Autocatalytic cleavage</keyword>
<comment type="caution">
    <text evidence="11">The sequence shown here is derived from an EMBL/GenBank/DDBJ whole genome shotgun (WGS) entry which is preliminary data.</text>
</comment>
<keyword evidence="5 9" id="KW-0378">Hydrolase</keyword>
<gene>
    <name evidence="9 11" type="primary">prcB</name>
    <name evidence="11" type="ORF">ACFO0B_11870</name>
</gene>
<keyword evidence="2 9" id="KW-0963">Cytoplasm</keyword>
<keyword evidence="8 9" id="KW-0865">Zymogen</keyword>
<feature type="active site" description="Nucleophile" evidence="9">
    <location>
        <position position="58"/>
    </location>
</feature>
<sequence length="305" mass="31274">MTAGDPARLQLGYATSSFTDHLRANAPELLPGNGFAASGGTTGHAGGTGVSELAPHGTTIVAVSFRGGVLIAGDRRATMGNLLASRDMEKVHITDSFSAAGIAGTAGLAVEMLRIFAVELEHYEKLEGVSLTFDGKANKLSKMVRENLPAAMQGLAVVPMLVGFDQYATDADRAGRIVSYDVVGGRSDERFGYAAVGSGSTFAKSSLKKLYAKGIDQSRALRIAVEALFDAADDDTATGGPDLIRGIFPTAVVIDADGAAEVTEERLLEITRAIVAAREAAEAVAGRAAIEDGAGRAAGEGSSGA</sequence>
<organism evidence="11 12">
    <name type="scientific">Nocardia jiangsuensis</name>
    <dbReference type="NCBI Taxonomy" id="1691563"/>
    <lineage>
        <taxon>Bacteria</taxon>
        <taxon>Bacillati</taxon>
        <taxon>Actinomycetota</taxon>
        <taxon>Actinomycetes</taxon>
        <taxon>Mycobacteriales</taxon>
        <taxon>Nocardiaceae</taxon>
        <taxon>Nocardia</taxon>
    </lineage>
</organism>
<comment type="subunit">
    <text evidence="9">The 20S proteasome core is composed of 14 alpha and 14 beta subunits that assemble into four stacked heptameric rings, resulting in a barrel-shaped structure. The two inner rings, each composed of seven catalytic beta subunits, are sandwiched by two outer rings, each composed of seven alpha subunits. The catalytic chamber with the active sites is on the inside of the barrel. Has a gated structure, the ends of the cylinder being occluded by the N-termini of the alpha-subunits. Is capped by the proteasome-associated ATPase, ARC.</text>
</comment>
<dbReference type="GO" id="GO:0016787">
    <property type="term" value="F:hydrolase activity"/>
    <property type="evidence" value="ECO:0007669"/>
    <property type="project" value="UniProtKB-KW"/>
</dbReference>
<dbReference type="Pfam" id="PF00227">
    <property type="entry name" value="Proteasome"/>
    <property type="match status" value="1"/>
</dbReference>
<comment type="activity regulation">
    <text evidence="9">The formation of the proteasomal ATPase ARC-20S proteasome complex, likely via the docking of the C-termini of ARC into the intersubunit pockets in the alpha-rings, may trigger opening of the gate for substrate entry. Interconversion between the open-gate and close-gate conformations leads to a dynamic regulation of the 20S proteasome proteolysis activity.</text>
</comment>
<evidence type="ECO:0000313" key="12">
    <source>
        <dbReference type="Proteomes" id="UP001595696"/>
    </source>
</evidence>